<name>A0A8S1LZF6_PARPR</name>
<reference evidence="4" key="1">
    <citation type="submission" date="2021-01" db="EMBL/GenBank/DDBJ databases">
        <authorList>
            <consortium name="Genoscope - CEA"/>
            <person name="William W."/>
        </authorList>
    </citation>
    <scope>NUCLEOTIDE SEQUENCE</scope>
</reference>
<feature type="transmembrane region" description="Helical" evidence="2">
    <location>
        <begin position="252"/>
        <end position="272"/>
    </location>
</feature>
<evidence type="ECO:0000313" key="5">
    <source>
        <dbReference type="Proteomes" id="UP000688137"/>
    </source>
</evidence>
<comment type="caution">
    <text evidence="4">The sequence shown here is derived from an EMBL/GenBank/DDBJ whole genome shotgun (WGS) entry which is preliminary data.</text>
</comment>
<proteinExistence type="predicted"/>
<gene>
    <name evidence="4" type="ORF">PPRIM_AZ9-3.1.T0510020</name>
</gene>
<feature type="transmembrane region" description="Helical" evidence="2">
    <location>
        <begin position="292"/>
        <end position="309"/>
    </location>
</feature>
<protein>
    <recommendedName>
        <fullName evidence="3">Potassium channel domain-containing protein</fullName>
    </recommendedName>
</protein>
<keyword evidence="2" id="KW-0472">Membrane</keyword>
<feature type="transmembrane region" description="Helical" evidence="2">
    <location>
        <begin position="321"/>
        <end position="339"/>
    </location>
</feature>
<feature type="region of interest" description="Disordered" evidence="1">
    <location>
        <begin position="1"/>
        <end position="48"/>
    </location>
</feature>
<dbReference type="Pfam" id="PF07885">
    <property type="entry name" value="Ion_trans_2"/>
    <property type="match status" value="1"/>
</dbReference>
<feature type="transmembrane region" description="Helical" evidence="2">
    <location>
        <begin position="81"/>
        <end position="101"/>
    </location>
</feature>
<feature type="transmembrane region" description="Helical" evidence="2">
    <location>
        <begin position="113"/>
        <end position="135"/>
    </location>
</feature>
<feature type="domain" description="Potassium channel" evidence="3">
    <location>
        <begin position="268"/>
        <end position="337"/>
    </location>
</feature>
<feature type="transmembrane region" description="Helical" evidence="2">
    <location>
        <begin position="156"/>
        <end position="175"/>
    </location>
</feature>
<dbReference type="InterPro" id="IPR013099">
    <property type="entry name" value="K_chnl_dom"/>
</dbReference>
<accession>A0A8S1LZF6</accession>
<keyword evidence="2" id="KW-1133">Transmembrane helix</keyword>
<evidence type="ECO:0000259" key="3">
    <source>
        <dbReference type="Pfam" id="PF07885"/>
    </source>
</evidence>
<dbReference type="AlphaFoldDB" id="A0A8S1LZF6"/>
<keyword evidence="2" id="KW-0812">Transmembrane</keyword>
<dbReference type="EMBL" id="CAJJDM010000051">
    <property type="protein sequence ID" value="CAD8073410.1"/>
    <property type="molecule type" value="Genomic_DNA"/>
</dbReference>
<sequence>MKSQNDKVIELQGTPASRANDEDAVEQDEKLSNLIQNSPKNRKSLRKKSTILESSKKDAFEDSRITRLYFERYRVLELGRMWTICASIILMILEYEVSFAYQLNDTYQEEIKILLYLILFLTIISIIMTLMAYLAELEFKKCSLTIPKASNIFQTNLIFLLLIEITILLPCPTPYTIKQRVSFSQRYSDQPRFYFVNEILTFVMLFRTLLILNIAFKFQPFYSNRVNRLCGIYSVEFGPHFIFKVMIREHPYSTLCGLFCIGIFLFSYQLEISERSLLRTTTEIDHYNINNSLWVCMITIFTVGYGDLYPTTELGRFTMTLGLFYGVALTSLFTAILYADLQPFVSELRSITLLDKTYIKMEIRQVAERILLNFYKLNTFLKNFQVNNSVNDHATLNRVGQIQALLQEGQQLKRNYRSINNEDFIAMADRYFKDMNIRIKDFRDMLQKMKYQQLSINKSETPRIRSIQKQFHTFTAASNDIKSKDDQYFEQLIDSVSNNQELMQFNDDE</sequence>
<dbReference type="GO" id="GO:0016020">
    <property type="term" value="C:membrane"/>
    <property type="evidence" value="ECO:0007669"/>
    <property type="project" value="InterPro"/>
</dbReference>
<keyword evidence="5" id="KW-1185">Reference proteome</keyword>
<dbReference type="GO" id="GO:0016286">
    <property type="term" value="F:small conductance calcium-activated potassium channel activity"/>
    <property type="evidence" value="ECO:0007669"/>
    <property type="project" value="InterPro"/>
</dbReference>
<evidence type="ECO:0000256" key="1">
    <source>
        <dbReference type="SAM" id="MobiDB-lite"/>
    </source>
</evidence>
<dbReference type="Proteomes" id="UP000688137">
    <property type="component" value="Unassembled WGS sequence"/>
</dbReference>
<organism evidence="4 5">
    <name type="scientific">Paramecium primaurelia</name>
    <dbReference type="NCBI Taxonomy" id="5886"/>
    <lineage>
        <taxon>Eukaryota</taxon>
        <taxon>Sar</taxon>
        <taxon>Alveolata</taxon>
        <taxon>Ciliophora</taxon>
        <taxon>Intramacronucleata</taxon>
        <taxon>Oligohymenophorea</taxon>
        <taxon>Peniculida</taxon>
        <taxon>Parameciidae</taxon>
        <taxon>Paramecium</taxon>
    </lineage>
</organism>
<dbReference type="PANTHER" id="PTHR10153">
    <property type="entry name" value="SMALL CONDUCTANCE CALCIUM-ACTIVATED POTASSIUM CHANNEL"/>
    <property type="match status" value="1"/>
</dbReference>
<dbReference type="FunFam" id="1.10.287.70:FF:000330">
    <property type="entry name" value="Uncharacterized protein"/>
    <property type="match status" value="1"/>
</dbReference>
<feature type="transmembrane region" description="Helical" evidence="2">
    <location>
        <begin position="195"/>
        <end position="216"/>
    </location>
</feature>
<dbReference type="InterPro" id="IPR015449">
    <property type="entry name" value="K_chnl_Ca-activ_SK"/>
</dbReference>
<evidence type="ECO:0000313" key="4">
    <source>
        <dbReference type="EMBL" id="CAD8073410.1"/>
    </source>
</evidence>
<evidence type="ECO:0000256" key="2">
    <source>
        <dbReference type="SAM" id="Phobius"/>
    </source>
</evidence>